<keyword evidence="2" id="KW-1185">Reference proteome</keyword>
<name>A0A8X6UAX7_NEPPI</name>
<protein>
    <submittedName>
        <fullName evidence="1">Uncharacterized protein</fullName>
    </submittedName>
</protein>
<organism evidence="1 2">
    <name type="scientific">Nephila pilipes</name>
    <name type="common">Giant wood spider</name>
    <name type="synonym">Nephila maculata</name>
    <dbReference type="NCBI Taxonomy" id="299642"/>
    <lineage>
        <taxon>Eukaryota</taxon>
        <taxon>Metazoa</taxon>
        <taxon>Ecdysozoa</taxon>
        <taxon>Arthropoda</taxon>
        <taxon>Chelicerata</taxon>
        <taxon>Arachnida</taxon>
        <taxon>Araneae</taxon>
        <taxon>Araneomorphae</taxon>
        <taxon>Entelegynae</taxon>
        <taxon>Araneoidea</taxon>
        <taxon>Nephilidae</taxon>
        <taxon>Nephila</taxon>
    </lineage>
</organism>
<sequence>MLSDFEEELFCDDNERRSIKENLCFLANVRIISTSGSENNLPKYADIKDAPAFKKAAGYQCSAFAYSGDGIVYKPHILCLLRRHGENSAWRRHGGMRQKKHCGIDMACRVDKRLRCDNELLRGCVIIRIQWPAADLCRDGKHAPCILSVLGISVVAAMWCRLC</sequence>
<gene>
    <name evidence="1" type="ORF">NPIL_329071</name>
</gene>
<proteinExistence type="predicted"/>
<accession>A0A8X6UAX7</accession>
<dbReference type="Proteomes" id="UP000887013">
    <property type="component" value="Unassembled WGS sequence"/>
</dbReference>
<dbReference type="EMBL" id="BMAW01125201">
    <property type="protein sequence ID" value="GFU11333.1"/>
    <property type="molecule type" value="Genomic_DNA"/>
</dbReference>
<reference evidence="1" key="1">
    <citation type="submission" date="2020-08" db="EMBL/GenBank/DDBJ databases">
        <title>Multicomponent nature underlies the extraordinary mechanical properties of spider dragline silk.</title>
        <authorList>
            <person name="Kono N."/>
            <person name="Nakamura H."/>
            <person name="Mori M."/>
            <person name="Yoshida Y."/>
            <person name="Ohtoshi R."/>
            <person name="Malay A.D."/>
            <person name="Moran D.A.P."/>
            <person name="Tomita M."/>
            <person name="Numata K."/>
            <person name="Arakawa K."/>
        </authorList>
    </citation>
    <scope>NUCLEOTIDE SEQUENCE</scope>
</reference>
<dbReference type="AlphaFoldDB" id="A0A8X6UAX7"/>
<comment type="caution">
    <text evidence="1">The sequence shown here is derived from an EMBL/GenBank/DDBJ whole genome shotgun (WGS) entry which is preliminary data.</text>
</comment>
<evidence type="ECO:0000313" key="2">
    <source>
        <dbReference type="Proteomes" id="UP000887013"/>
    </source>
</evidence>
<evidence type="ECO:0000313" key="1">
    <source>
        <dbReference type="EMBL" id="GFU11333.1"/>
    </source>
</evidence>